<proteinExistence type="predicted"/>
<dbReference type="PANTHER" id="PTHR47027">
    <property type="entry name" value="REVERSE TRANSCRIPTASE DOMAIN-CONTAINING PROTEIN"/>
    <property type="match status" value="1"/>
</dbReference>
<gene>
    <name evidence="2" type="ORF">EB796_008310</name>
</gene>
<organism evidence="2 3">
    <name type="scientific">Bugula neritina</name>
    <name type="common">Brown bryozoan</name>
    <name type="synonym">Sertularia neritina</name>
    <dbReference type="NCBI Taxonomy" id="10212"/>
    <lineage>
        <taxon>Eukaryota</taxon>
        <taxon>Metazoa</taxon>
        <taxon>Spiralia</taxon>
        <taxon>Lophotrochozoa</taxon>
        <taxon>Bryozoa</taxon>
        <taxon>Gymnolaemata</taxon>
        <taxon>Cheilostomatida</taxon>
        <taxon>Flustrina</taxon>
        <taxon>Buguloidea</taxon>
        <taxon>Bugulidae</taxon>
        <taxon>Bugula</taxon>
    </lineage>
</organism>
<evidence type="ECO:0000313" key="3">
    <source>
        <dbReference type="Proteomes" id="UP000593567"/>
    </source>
</evidence>
<feature type="domain" description="Reverse transcriptase" evidence="1">
    <location>
        <begin position="1"/>
        <end position="142"/>
    </location>
</feature>
<keyword evidence="3" id="KW-1185">Reference proteome</keyword>
<evidence type="ECO:0000313" key="2">
    <source>
        <dbReference type="EMBL" id="KAF6033380.1"/>
    </source>
</evidence>
<dbReference type="InterPro" id="IPR000477">
    <property type="entry name" value="RT_dom"/>
</dbReference>
<dbReference type="EMBL" id="VXIV02001359">
    <property type="protein sequence ID" value="KAF6033380.1"/>
    <property type="molecule type" value="Genomic_DNA"/>
</dbReference>
<dbReference type="Proteomes" id="UP000593567">
    <property type="component" value="Unassembled WGS sequence"/>
</dbReference>
<protein>
    <recommendedName>
        <fullName evidence="1">Reverse transcriptase domain-containing protein</fullName>
    </recommendedName>
</protein>
<comment type="caution">
    <text evidence="2">The sequence shown here is derived from an EMBL/GenBank/DDBJ whole genome shotgun (WGS) entry which is preliminary data.</text>
</comment>
<dbReference type="OrthoDB" id="6160173at2759"/>
<dbReference type="PROSITE" id="PS50878">
    <property type="entry name" value="RT_POL"/>
    <property type="match status" value="1"/>
</dbReference>
<dbReference type="AlphaFoldDB" id="A0A7J7K425"/>
<sequence length="207" mass="24125">MPSGIKIRYRFNDIFNVRHLRAKTKAATEAIIYELQYADDNMIMALSEEELQLALTAFNTAYTSLSLTLNAKKTQVMYQPHPNTERHEDFSLKKFHNRSLRRILGVKWQDRQTTNSVLDKAQTISITTMIVKRQLKWSGHVVRMNDNRLPKNIMYSELNTGNRSQGGQRKRYKDTLHKSLKQCFIQPQTLHQPAKPVTLVTKKTNSY</sequence>
<accession>A0A7J7K425</accession>
<evidence type="ECO:0000259" key="1">
    <source>
        <dbReference type="PROSITE" id="PS50878"/>
    </source>
</evidence>
<dbReference type="PANTHER" id="PTHR47027:SF20">
    <property type="entry name" value="REVERSE TRANSCRIPTASE-LIKE PROTEIN WITH RNA-DIRECTED DNA POLYMERASE DOMAIN"/>
    <property type="match status" value="1"/>
</dbReference>
<name>A0A7J7K425_BUGNE</name>
<reference evidence="2" key="1">
    <citation type="submission" date="2020-06" db="EMBL/GenBank/DDBJ databases">
        <title>Draft genome of Bugula neritina, a colonial animal packing powerful symbionts and potential medicines.</title>
        <authorList>
            <person name="Rayko M."/>
        </authorList>
    </citation>
    <scope>NUCLEOTIDE SEQUENCE [LARGE SCALE GENOMIC DNA]</scope>
    <source>
        <strain evidence="2">Kwan_BN1</strain>
    </source>
</reference>